<dbReference type="SMART" id="SM00028">
    <property type="entry name" value="TPR"/>
    <property type="match status" value="3"/>
</dbReference>
<keyword evidence="2" id="KW-0804">Transcription</keyword>
<accession>A0AAW2IA09</accession>
<reference evidence="3" key="1">
    <citation type="journal article" date="2024" name="Gigascience">
        <title>Chromosome-level genome of the poultry shaft louse Menopon gallinae provides insight into the host-switching and adaptive evolution of parasitic lice.</title>
        <authorList>
            <person name="Xu Y."/>
            <person name="Ma L."/>
            <person name="Liu S."/>
            <person name="Liang Y."/>
            <person name="Liu Q."/>
            <person name="He Z."/>
            <person name="Tian L."/>
            <person name="Duan Y."/>
            <person name="Cai W."/>
            <person name="Li H."/>
            <person name="Song F."/>
        </authorList>
    </citation>
    <scope>NUCLEOTIDE SEQUENCE</scope>
    <source>
        <strain evidence="3">Cailab_2023a</strain>
    </source>
</reference>
<dbReference type="InterPro" id="IPR011990">
    <property type="entry name" value="TPR-like_helical_dom_sf"/>
</dbReference>
<dbReference type="Gene3D" id="1.25.40.10">
    <property type="entry name" value="Tetratricopeptide repeat domain"/>
    <property type="match status" value="2"/>
</dbReference>
<organism evidence="3">
    <name type="scientific">Menopon gallinae</name>
    <name type="common">poultry shaft louse</name>
    <dbReference type="NCBI Taxonomy" id="328185"/>
    <lineage>
        <taxon>Eukaryota</taxon>
        <taxon>Metazoa</taxon>
        <taxon>Ecdysozoa</taxon>
        <taxon>Arthropoda</taxon>
        <taxon>Hexapoda</taxon>
        <taxon>Insecta</taxon>
        <taxon>Pterygota</taxon>
        <taxon>Neoptera</taxon>
        <taxon>Paraneoptera</taxon>
        <taxon>Psocodea</taxon>
        <taxon>Troctomorpha</taxon>
        <taxon>Phthiraptera</taxon>
        <taxon>Amblycera</taxon>
        <taxon>Menoponidae</taxon>
        <taxon>Menopon</taxon>
    </lineage>
</organism>
<keyword evidence="2" id="KW-0810">Translation regulation</keyword>
<dbReference type="SUPFAM" id="SSF48452">
    <property type="entry name" value="TPR-like"/>
    <property type="match status" value="1"/>
</dbReference>
<keyword evidence="2" id="KW-0943">RNA-mediated gene silencing</keyword>
<keyword evidence="2" id="KW-0539">Nucleus</keyword>
<comment type="caution">
    <text evidence="3">The sequence shown here is derived from an EMBL/GenBank/DDBJ whole genome shotgun (WGS) entry which is preliminary data.</text>
</comment>
<name>A0AAW2IA09_9NEOP</name>
<sequence>MQATLPIAIFIFRIRLKLKLYLPLTYFSMADKAVEKSTSSSNSGLVVSDQEQDLAQSALADFTKGNYAGCLGSLSKLELTWTHDAKVAHNKAVAEFYKSDLKKTDQFRKNLNNLRSQPIWNGDEVVKLEDVEQCALYYNHAIILYHMKQYNLALKVVKEVFTFIEPMEESLAHKVCLLLIELLLCMRQVDSALDYLLHITTQFASTKNIQVLEKEPADKKPVVFDAATDAFRLKLLQFQTRCYLMNNYLEGGKKELKAIMSSGGVNISSIFLKANLEYMKKNYTKAIKVLNSMTGHTLPSFKDTGESINVLYFNNMACIHHYMRKPNLACFYLQKAIRENEEAIQSFPSPDPSEPLSNRPLYTLGSNKNTELMYNLGVVLLYAGKPTKAFDCFTEAVQVFHMNPRLWLRMAECCIMAHKSGNEEDFNLHVRKNDLVQSIIGTGIHRKLILANRLSKESQYNNECQSYAIPAPTLEFASLCIRNALHLLPPEEEGEVSDGRSTPILDTTKWNTEKPVEWKSSFYGAPSNLIDNIEVKNLRCSILAAAAYVTLCLGDYLIALEYAQELLLQSGLSGVHKMLGHLYAAEAYIFTDRIQEAIEHLNPDLITDLSFQANSSAEESTENHSKPLKDWFPNNILTAKILMQYHLAVAFAVRGEFEKSGETLKHLWMLKGNCEVPIQVVMLALYIELQLGHAENSRTIIKQHCPHLR</sequence>
<dbReference type="GO" id="GO:0017148">
    <property type="term" value="P:negative regulation of translation"/>
    <property type="evidence" value="ECO:0007669"/>
    <property type="project" value="TreeGrafter"/>
</dbReference>
<dbReference type="PANTHER" id="PTHR12979:SF5">
    <property type="entry name" value="CCR4-NOT TRANSCRIPTION COMPLEX SUBUNIT 10"/>
    <property type="match status" value="1"/>
</dbReference>
<dbReference type="InterPro" id="IPR039740">
    <property type="entry name" value="CNOT10"/>
</dbReference>
<dbReference type="AlphaFoldDB" id="A0AAW2IA09"/>
<dbReference type="GO" id="GO:0005737">
    <property type="term" value="C:cytoplasm"/>
    <property type="evidence" value="ECO:0007669"/>
    <property type="project" value="UniProtKB-SubCell"/>
</dbReference>
<comment type="subcellular location">
    <subcellularLocation>
        <location evidence="2">Cytoplasm</location>
    </subcellularLocation>
    <subcellularLocation>
        <location evidence="2">Nucleus</location>
    </subcellularLocation>
</comment>
<dbReference type="GO" id="GO:0030014">
    <property type="term" value="C:CCR4-NOT complex"/>
    <property type="evidence" value="ECO:0007669"/>
    <property type="project" value="UniProtKB-UniRule"/>
</dbReference>
<evidence type="ECO:0000313" key="3">
    <source>
        <dbReference type="EMBL" id="KAL0278508.1"/>
    </source>
</evidence>
<dbReference type="GO" id="GO:0005634">
    <property type="term" value="C:nucleus"/>
    <property type="evidence" value="ECO:0007669"/>
    <property type="project" value="UniProtKB-SubCell"/>
</dbReference>
<dbReference type="GO" id="GO:0006402">
    <property type="term" value="P:mRNA catabolic process"/>
    <property type="evidence" value="ECO:0007669"/>
    <property type="project" value="TreeGrafter"/>
</dbReference>
<evidence type="ECO:0000256" key="1">
    <source>
        <dbReference type="ARBA" id="ARBA00010080"/>
    </source>
</evidence>
<protein>
    <recommendedName>
        <fullName evidence="2">CCR4-NOT transcription complex subunit 10</fullName>
    </recommendedName>
</protein>
<keyword evidence="2" id="KW-0963">Cytoplasm</keyword>
<comment type="function">
    <text evidence="2">Component of the CCR4-NOT complex which is one of the major cellular mRNA deadenylases and is linked to various cellular processes including bulk mRNA degradation, miRNA-mediated repression, translational repression during translational initiation and general transcription regulation.</text>
</comment>
<dbReference type="InterPro" id="IPR019734">
    <property type="entry name" value="TPR_rpt"/>
</dbReference>
<gene>
    <name evidence="3" type="ORF">PYX00_000316</name>
</gene>
<keyword evidence="2" id="KW-0805">Transcription regulation</keyword>
<dbReference type="PANTHER" id="PTHR12979">
    <property type="entry name" value="CCR4-NOT TRANSCRIPTION COMPLEX SUBUNIT 10"/>
    <property type="match status" value="1"/>
</dbReference>
<comment type="similarity">
    <text evidence="1 2">Belongs to the CNOT10 family.</text>
</comment>
<dbReference type="EMBL" id="JARGDH010000001">
    <property type="protein sequence ID" value="KAL0278508.1"/>
    <property type="molecule type" value="Genomic_DNA"/>
</dbReference>
<proteinExistence type="inferred from homology"/>
<evidence type="ECO:0000256" key="2">
    <source>
        <dbReference type="RuleBase" id="RU367083"/>
    </source>
</evidence>
<dbReference type="GO" id="GO:0031047">
    <property type="term" value="P:regulatory ncRNA-mediated gene silencing"/>
    <property type="evidence" value="ECO:0007669"/>
    <property type="project" value="UniProtKB-UniRule"/>
</dbReference>